<evidence type="ECO:0000256" key="1">
    <source>
        <dbReference type="SAM" id="MobiDB-lite"/>
    </source>
</evidence>
<reference evidence="2" key="1">
    <citation type="journal article" date="2015" name="Genome Biol. Evol.">
        <title>Organellar Genomes of White Spruce (Picea glauca): Assembly and Annotation.</title>
        <authorList>
            <person name="Jackman S.D."/>
            <person name="Warren R.L."/>
            <person name="Gibb E.A."/>
            <person name="Vandervalk B.P."/>
            <person name="Mohamadi H."/>
            <person name="Chu J."/>
            <person name="Raymond A."/>
            <person name="Pleasance S."/>
            <person name="Coope R."/>
            <person name="Wildung M.R."/>
            <person name="Ritland C.E."/>
            <person name="Bousquet J."/>
            <person name="Jones S.J."/>
            <person name="Bohlmann J."/>
            <person name="Birol I."/>
        </authorList>
    </citation>
    <scope>NUCLEOTIDE SEQUENCE [LARGE SCALE GENOMIC DNA]</scope>
    <source>
        <tissue evidence="2">Flushing bud</tissue>
    </source>
</reference>
<accession>A0A117NHX5</accession>
<name>A0A117NHX5_PICGL</name>
<geneLocation type="mitochondrion" evidence="2"/>
<proteinExistence type="predicted"/>
<evidence type="ECO:0000313" key="2">
    <source>
        <dbReference type="EMBL" id="KUM49040.1"/>
    </source>
</evidence>
<feature type="region of interest" description="Disordered" evidence="1">
    <location>
        <begin position="55"/>
        <end position="86"/>
    </location>
</feature>
<comment type="caution">
    <text evidence="2">The sequence shown here is derived from an EMBL/GenBank/DDBJ whole genome shotgun (WGS) entry which is preliminary data.</text>
</comment>
<keyword evidence="2" id="KW-0496">Mitochondrion</keyword>
<dbReference type="AlphaFoldDB" id="A0A117NHX5"/>
<sequence>MTSILPYKDSYSLPKLTFLMEVTVKTLPRLLIAFRLGRSCGYDALPSQTSAVRRKKEGDGYEFSSPGALPIRNGKDDSQPGGILSNSSSLQQFFAIRPSGS</sequence>
<protein>
    <submittedName>
        <fullName evidence="2">Uncharacterized protein</fullName>
    </submittedName>
</protein>
<organism evidence="2">
    <name type="scientific">Picea glauca</name>
    <name type="common">White spruce</name>
    <name type="synonym">Pinus glauca</name>
    <dbReference type="NCBI Taxonomy" id="3330"/>
    <lineage>
        <taxon>Eukaryota</taxon>
        <taxon>Viridiplantae</taxon>
        <taxon>Streptophyta</taxon>
        <taxon>Embryophyta</taxon>
        <taxon>Tracheophyta</taxon>
        <taxon>Spermatophyta</taxon>
        <taxon>Pinopsida</taxon>
        <taxon>Pinidae</taxon>
        <taxon>Conifers I</taxon>
        <taxon>Pinales</taxon>
        <taxon>Pinaceae</taxon>
        <taxon>Picea</taxon>
    </lineage>
</organism>
<gene>
    <name evidence="2" type="ORF">ABT39_MTgene4377</name>
</gene>
<dbReference type="EMBL" id="LKAM01000004">
    <property type="protein sequence ID" value="KUM49040.1"/>
    <property type="molecule type" value="Genomic_DNA"/>
</dbReference>